<dbReference type="eggNOG" id="COG1886">
    <property type="taxonomic scope" value="Bacteria"/>
</dbReference>
<dbReference type="InterPro" id="IPR001543">
    <property type="entry name" value="FliN-like_C"/>
</dbReference>
<evidence type="ECO:0000256" key="2">
    <source>
        <dbReference type="ARBA" id="ARBA00023026"/>
    </source>
</evidence>
<keyword evidence="5" id="KW-1185">Reference proteome</keyword>
<proteinExistence type="inferred from homology"/>
<evidence type="ECO:0000256" key="1">
    <source>
        <dbReference type="ARBA" id="ARBA00009226"/>
    </source>
</evidence>
<dbReference type="SUPFAM" id="SSF101801">
    <property type="entry name" value="Surface presentation of antigens (SPOA)"/>
    <property type="match status" value="1"/>
</dbReference>
<dbReference type="NCBIfam" id="TIGR02551">
    <property type="entry name" value="SpaO_YscQ"/>
    <property type="match status" value="1"/>
</dbReference>
<name>W8X8L9_CASD6</name>
<dbReference type="STRING" id="1437824.BN940_04156"/>
<dbReference type="PANTHER" id="PTHR30034">
    <property type="entry name" value="FLAGELLAR MOTOR SWITCH PROTEIN FLIM"/>
    <property type="match status" value="1"/>
</dbReference>
<dbReference type="EMBL" id="HG916765">
    <property type="protein sequence ID" value="CDM23305.1"/>
    <property type="molecule type" value="Genomic_DNA"/>
</dbReference>
<dbReference type="GO" id="GO:0030254">
    <property type="term" value="P:protein secretion by the type III secretion system"/>
    <property type="evidence" value="ECO:0007669"/>
    <property type="project" value="InterPro"/>
</dbReference>
<dbReference type="GO" id="GO:0050918">
    <property type="term" value="P:positive chemotaxis"/>
    <property type="evidence" value="ECO:0007669"/>
    <property type="project" value="TreeGrafter"/>
</dbReference>
<evidence type="ECO:0000259" key="3">
    <source>
        <dbReference type="Pfam" id="PF01052"/>
    </source>
</evidence>
<gene>
    <name evidence="4" type="ORF">BN940_04156</name>
</gene>
<dbReference type="HOGENOM" id="CLU_800823_0_0_4"/>
<protein>
    <submittedName>
        <fullName evidence="4">Type III secretion inner membrane protein YscQ</fullName>
    </submittedName>
</protein>
<dbReference type="KEGG" id="cdn:BN940_04156"/>
<dbReference type="PANTHER" id="PTHR30034:SF6">
    <property type="entry name" value="YOP PROTEINS TRANSLOCATION PROTEIN Q"/>
    <property type="match status" value="1"/>
</dbReference>
<sequence>MDAMNPLTARTAALPRLTTNQAQALTLVATRGADLRVDMPAPEGAEAVSVAWRVGLTPGVPQALRQAASHRADLEWAGAALRLSLPPAALAAWADARLPGLGVGELPAALQAAALETLLAEAVAALSPALAGGAVRVLAEPRQAELPHAWTLAARAEARGETVLAVLESDDLGLMLLAGLLDRLPPGAVGAVDESALPVGLRAEIGRASLPAAELRTLGSGDVILLDEYLVGPEGELWLGIPQGQGLRVRAEHSSYLVTQGWTSLMNQTVPSAEEAPSAEPLDLDAIPVRLTFDLGDRAMTLAELRQLQPGAVFDLQRPLSDGPVMIRANGALVGTGELVEVDGRIGVRVGTLGKGGA</sequence>
<dbReference type="Pfam" id="PF01052">
    <property type="entry name" value="FliMN_C"/>
    <property type="match status" value="1"/>
</dbReference>
<organism evidence="4 5">
    <name type="scientific">Castellaniella defragrans (strain DSM 12143 / CCUG 39792 / 65Phen)</name>
    <name type="common">Alcaligenes defragrans</name>
    <dbReference type="NCBI Taxonomy" id="1437824"/>
    <lineage>
        <taxon>Bacteria</taxon>
        <taxon>Pseudomonadati</taxon>
        <taxon>Pseudomonadota</taxon>
        <taxon>Betaproteobacteria</taxon>
        <taxon>Burkholderiales</taxon>
        <taxon>Alcaligenaceae</taxon>
        <taxon>Castellaniella</taxon>
    </lineage>
</organism>
<evidence type="ECO:0000313" key="5">
    <source>
        <dbReference type="Proteomes" id="UP000019805"/>
    </source>
</evidence>
<accession>W8X8L9</accession>
<dbReference type="Proteomes" id="UP000019805">
    <property type="component" value="Chromosome"/>
</dbReference>
<evidence type="ECO:0000313" key="4">
    <source>
        <dbReference type="EMBL" id="CDM23305.1"/>
    </source>
</evidence>
<dbReference type="OrthoDB" id="8903804at2"/>
<feature type="domain" description="Flagellar motor switch protein FliN-like C-terminal" evidence="3">
    <location>
        <begin position="284"/>
        <end position="350"/>
    </location>
</feature>
<dbReference type="PRINTS" id="PR01339">
    <property type="entry name" value="TYPE3OMOPROT"/>
</dbReference>
<dbReference type="InterPro" id="IPR036429">
    <property type="entry name" value="SpoA-like_sf"/>
</dbReference>
<dbReference type="PATRIC" id="fig|1437824.5.peg.825"/>
<reference evidence="4 5" key="1">
    <citation type="journal article" date="2014" name="BMC Microbiol.">
        <title>The oxygen-independent metabolism of cyclic monoterpenes in Castellaniella defragrans 65Phen.</title>
        <authorList>
            <person name="Petasch J."/>
            <person name="Disch E.M."/>
            <person name="Markert S."/>
            <person name="Becher D."/>
            <person name="Schweder T."/>
            <person name="Huttel B."/>
            <person name="Reinhardt R."/>
            <person name="Harder J."/>
        </authorList>
    </citation>
    <scope>NUCLEOTIDE SEQUENCE [LARGE SCALE GENOMIC DNA]</scope>
    <source>
        <strain evidence="4">65Phen</strain>
    </source>
</reference>
<keyword evidence="2" id="KW-0843">Virulence</keyword>
<dbReference type="InterPro" id="IPR013385">
    <property type="entry name" value="T3SS_SpaO/YscQ/SpaO"/>
</dbReference>
<dbReference type="AlphaFoldDB" id="W8X8L9"/>
<dbReference type="Gene3D" id="2.30.330.10">
    <property type="entry name" value="SpoA-like"/>
    <property type="match status" value="2"/>
</dbReference>
<dbReference type="GO" id="GO:0071978">
    <property type="term" value="P:bacterial-type flagellum-dependent swarming motility"/>
    <property type="evidence" value="ECO:0007669"/>
    <property type="project" value="TreeGrafter"/>
</dbReference>
<comment type="similarity">
    <text evidence="1">Belongs to the FliN/MopA/SpaO family.</text>
</comment>
<dbReference type="InterPro" id="IPR003283">
    <property type="entry name" value="T3SS_OMP_SpaO"/>
</dbReference>